<accession>A0A4Q7B0F7</accession>
<dbReference type="Gene3D" id="3.40.50.150">
    <property type="entry name" value="Vaccinia Virus protein VP39"/>
    <property type="match status" value="1"/>
</dbReference>
<dbReference type="InterPro" id="IPR029063">
    <property type="entry name" value="SAM-dependent_MTases_sf"/>
</dbReference>
<sequence>MKWLQAFRKQFPHKYAINAQLLGDEAELAWSNLGFWQADTRSYPQACQALADHLAQALKLASHDQLLDIGCGQGASLQHWLHDYQIQRLSAVELQPACIEKIQKKLNSKADIRCASFLNLNTVFPDLRFDVVLCIDAAYHSALNSFLFSASSVLNSKGRVGFHYLMLSDKYVNLNALQRLKYQALLKAADVNLHDLMNQQGLQQALGQAEFKNIQIEDISEQVFAGFAHYAETVLNAAEASKGVDSFKIKMTAKLCRRLFEDGIVRYVQVAAQKG</sequence>
<evidence type="ECO:0000313" key="3">
    <source>
        <dbReference type="EMBL" id="RZG68412.1"/>
    </source>
</evidence>
<organism evidence="3 4">
    <name type="scientific">Acinetobacter bouvetii</name>
    <dbReference type="NCBI Taxonomy" id="202951"/>
    <lineage>
        <taxon>Bacteria</taxon>
        <taxon>Pseudomonadati</taxon>
        <taxon>Pseudomonadota</taxon>
        <taxon>Gammaproteobacteria</taxon>
        <taxon>Moraxellales</taxon>
        <taxon>Moraxellaceae</taxon>
        <taxon>Acinetobacter</taxon>
    </lineage>
</organism>
<proteinExistence type="predicted"/>
<evidence type="ECO:0000256" key="1">
    <source>
        <dbReference type="ARBA" id="ARBA00022679"/>
    </source>
</evidence>
<comment type="caution">
    <text evidence="3">The sequence shown here is derived from an EMBL/GenBank/DDBJ whole genome shotgun (WGS) entry which is preliminary data.</text>
</comment>
<dbReference type="PANTHER" id="PTHR44068">
    <property type="entry name" value="ZGC:194242"/>
    <property type="match status" value="1"/>
</dbReference>
<dbReference type="RefSeq" id="WP_130144402.1">
    <property type="nucleotide sequence ID" value="NZ_SGSU01000004.1"/>
</dbReference>
<reference evidence="3 4" key="1">
    <citation type="submission" date="2019-02" db="EMBL/GenBank/DDBJ databases">
        <title>The Batch Genome Submission of Acinetobacter spp. strains.</title>
        <authorList>
            <person name="Qin J."/>
            <person name="Hu Y."/>
            <person name="Ye H."/>
            <person name="Wei L."/>
            <person name="Feng Y."/>
            <person name="Zong Z."/>
        </authorList>
    </citation>
    <scope>NUCLEOTIDE SEQUENCE [LARGE SCALE GENOMIC DNA]</scope>
    <source>
        <strain evidence="3 4">WCHABo060081</strain>
    </source>
</reference>
<keyword evidence="3" id="KW-0489">Methyltransferase</keyword>
<dbReference type="CDD" id="cd02440">
    <property type="entry name" value="AdoMet_MTases"/>
    <property type="match status" value="1"/>
</dbReference>
<dbReference type="PANTHER" id="PTHR44068:SF1">
    <property type="entry name" value="HYPOTHETICAL LOC100005854"/>
    <property type="match status" value="1"/>
</dbReference>
<dbReference type="SUPFAM" id="SSF53335">
    <property type="entry name" value="S-adenosyl-L-methionine-dependent methyltransferases"/>
    <property type="match status" value="1"/>
</dbReference>
<dbReference type="InterPro" id="IPR041698">
    <property type="entry name" value="Methyltransf_25"/>
</dbReference>
<protein>
    <submittedName>
        <fullName evidence="3">Class I SAM-dependent methyltransferase</fullName>
    </submittedName>
</protein>
<dbReference type="InterPro" id="IPR050447">
    <property type="entry name" value="Erg6_SMT_methyltransf"/>
</dbReference>
<dbReference type="Pfam" id="PF13649">
    <property type="entry name" value="Methyltransf_25"/>
    <property type="match status" value="1"/>
</dbReference>
<dbReference type="STRING" id="202951.GCA_001485025_02074"/>
<dbReference type="GO" id="GO:0003838">
    <property type="term" value="F:sterol 24-C-methyltransferase activity"/>
    <property type="evidence" value="ECO:0007669"/>
    <property type="project" value="TreeGrafter"/>
</dbReference>
<evidence type="ECO:0000259" key="2">
    <source>
        <dbReference type="Pfam" id="PF13649"/>
    </source>
</evidence>
<name>A0A4Q7B0F7_9GAMM</name>
<dbReference type="Proteomes" id="UP000293483">
    <property type="component" value="Unassembled WGS sequence"/>
</dbReference>
<keyword evidence="1 3" id="KW-0808">Transferase</keyword>
<dbReference type="AlphaFoldDB" id="A0A4Q7B0F7"/>
<dbReference type="EMBL" id="SGSU01000004">
    <property type="protein sequence ID" value="RZG68412.1"/>
    <property type="molecule type" value="Genomic_DNA"/>
</dbReference>
<gene>
    <name evidence="3" type="ORF">EXE25_04980</name>
</gene>
<evidence type="ECO:0000313" key="4">
    <source>
        <dbReference type="Proteomes" id="UP000293483"/>
    </source>
</evidence>
<feature type="domain" description="Methyltransferase" evidence="2">
    <location>
        <begin position="67"/>
        <end position="158"/>
    </location>
</feature>
<dbReference type="GO" id="GO:0016126">
    <property type="term" value="P:sterol biosynthetic process"/>
    <property type="evidence" value="ECO:0007669"/>
    <property type="project" value="TreeGrafter"/>
</dbReference>
<dbReference type="GO" id="GO:0032259">
    <property type="term" value="P:methylation"/>
    <property type="evidence" value="ECO:0007669"/>
    <property type="project" value="UniProtKB-KW"/>
</dbReference>